<dbReference type="InterPro" id="IPR037069">
    <property type="entry name" value="AcylCoA_DH/ox_N_sf"/>
</dbReference>
<dbReference type="PANTHER" id="PTHR48083">
    <property type="entry name" value="MEDIUM-CHAIN SPECIFIC ACYL-COA DEHYDROGENASE, MITOCHONDRIAL-RELATED"/>
    <property type="match status" value="1"/>
</dbReference>
<dbReference type="InterPro" id="IPR013786">
    <property type="entry name" value="AcylCoA_DH/ox_N"/>
</dbReference>
<dbReference type="GO" id="GO:0050660">
    <property type="term" value="F:flavin adenine dinucleotide binding"/>
    <property type="evidence" value="ECO:0007669"/>
    <property type="project" value="InterPro"/>
</dbReference>
<evidence type="ECO:0000259" key="2">
    <source>
        <dbReference type="Pfam" id="PF02770"/>
    </source>
</evidence>
<keyword evidence="1" id="KW-0560">Oxidoreductase</keyword>
<dbReference type="NCBIfam" id="NF007000">
    <property type="entry name" value="PRK09463.1"/>
    <property type="match status" value="1"/>
</dbReference>
<feature type="domain" description="Acyl-CoA oxidase/dehydrogenase middle" evidence="2">
    <location>
        <begin position="175"/>
        <end position="273"/>
    </location>
</feature>
<dbReference type="GO" id="GO:0005737">
    <property type="term" value="C:cytoplasm"/>
    <property type="evidence" value="ECO:0007669"/>
    <property type="project" value="TreeGrafter"/>
</dbReference>
<dbReference type="Proteomes" id="UP000270834">
    <property type="component" value="Unassembled WGS sequence"/>
</dbReference>
<dbReference type="InterPro" id="IPR050741">
    <property type="entry name" value="Acyl-CoA_dehydrogenase"/>
</dbReference>
<evidence type="ECO:0000256" key="1">
    <source>
        <dbReference type="ARBA" id="ARBA00023002"/>
    </source>
</evidence>
<dbReference type="FunFam" id="1.10.540.10:FF:000004">
    <property type="entry name" value="Acyl-CoA dehydrogenase"/>
    <property type="match status" value="1"/>
</dbReference>
<organism evidence="4 5">
    <name type="scientific">Pseudomonas aeruginosa</name>
    <dbReference type="NCBI Taxonomy" id="287"/>
    <lineage>
        <taxon>Bacteria</taxon>
        <taxon>Pseudomonadati</taxon>
        <taxon>Pseudomonadota</taxon>
        <taxon>Gammaproteobacteria</taxon>
        <taxon>Pseudomonadales</taxon>
        <taxon>Pseudomonadaceae</taxon>
        <taxon>Pseudomonas</taxon>
    </lineage>
</organism>
<feature type="non-terminal residue" evidence="4">
    <location>
        <position position="321"/>
    </location>
</feature>
<dbReference type="AlphaFoldDB" id="A0A3M5D3N2"/>
<evidence type="ECO:0008006" key="6">
    <source>
        <dbReference type="Google" id="ProtNLM"/>
    </source>
</evidence>
<dbReference type="GO" id="GO:0033539">
    <property type="term" value="P:fatty acid beta-oxidation using acyl-CoA dehydrogenase"/>
    <property type="evidence" value="ECO:0007669"/>
    <property type="project" value="TreeGrafter"/>
</dbReference>
<feature type="domain" description="Acyl-CoA dehydrogenase/oxidase N-terminal" evidence="3">
    <location>
        <begin position="72"/>
        <end position="171"/>
    </location>
</feature>
<dbReference type="EMBL" id="RBSQ01001411">
    <property type="protein sequence ID" value="RMS44562.1"/>
    <property type="molecule type" value="Genomic_DNA"/>
</dbReference>
<dbReference type="Gene3D" id="1.10.540.10">
    <property type="entry name" value="Acyl-CoA dehydrogenase/oxidase, N-terminal domain"/>
    <property type="match status" value="1"/>
</dbReference>
<name>A0A3M5D3N2_PSEAI</name>
<dbReference type="InterPro" id="IPR006091">
    <property type="entry name" value="Acyl-CoA_Oxase/DH_mid-dom"/>
</dbReference>
<dbReference type="FunFam" id="2.40.110.10:FF:000010">
    <property type="entry name" value="Acyl-CoA dehydrogenase"/>
    <property type="match status" value="1"/>
</dbReference>
<evidence type="ECO:0000313" key="5">
    <source>
        <dbReference type="Proteomes" id="UP000270834"/>
    </source>
</evidence>
<dbReference type="InterPro" id="IPR046373">
    <property type="entry name" value="Acyl-CoA_Oxase/DH_mid-dom_sf"/>
</dbReference>
<evidence type="ECO:0000259" key="3">
    <source>
        <dbReference type="Pfam" id="PF02771"/>
    </source>
</evidence>
<dbReference type="Gene3D" id="2.40.110.10">
    <property type="entry name" value="Butyryl-CoA Dehydrogenase, subunit A, domain 2"/>
    <property type="match status" value="1"/>
</dbReference>
<dbReference type="Pfam" id="PF02771">
    <property type="entry name" value="Acyl-CoA_dh_N"/>
    <property type="match status" value="1"/>
</dbReference>
<feature type="non-terminal residue" evidence="4">
    <location>
        <position position="1"/>
    </location>
</feature>
<reference evidence="4 5" key="1">
    <citation type="submission" date="2018-08" db="EMBL/GenBank/DDBJ databases">
        <title>Recombination of ecologically and evolutionarily significant loci maintains genetic cohesion in the Pseudomonas syringae species complex.</title>
        <authorList>
            <person name="Dillon M."/>
            <person name="Thakur S."/>
            <person name="Almeida R.N.D."/>
            <person name="Weir B.S."/>
            <person name="Guttman D.S."/>
        </authorList>
    </citation>
    <scope>NUCLEOTIDE SEQUENCE [LARGE SCALE GENOMIC DNA]</scope>
    <source>
        <strain evidence="4 5">ICMP 7846</strain>
    </source>
</reference>
<evidence type="ECO:0000313" key="4">
    <source>
        <dbReference type="EMBL" id="RMS44562.1"/>
    </source>
</evidence>
<gene>
    <name evidence="4" type="ORF">ALP65_04460</name>
</gene>
<accession>A0A3M5D3N2</accession>
<protein>
    <recommendedName>
        <fullName evidence="6">Acyl-CoA dehydrogenase</fullName>
    </recommendedName>
</protein>
<proteinExistence type="predicted"/>
<dbReference type="Gene3D" id="1.20.140.10">
    <property type="entry name" value="Butyryl-CoA Dehydrogenase, subunit A, domain 3"/>
    <property type="match status" value="1"/>
</dbReference>
<dbReference type="Pfam" id="PF02770">
    <property type="entry name" value="Acyl-CoA_dh_M"/>
    <property type="match status" value="1"/>
</dbReference>
<dbReference type="SUPFAM" id="SSF56645">
    <property type="entry name" value="Acyl-CoA dehydrogenase NM domain-like"/>
    <property type="match status" value="1"/>
</dbReference>
<dbReference type="InterPro" id="IPR009100">
    <property type="entry name" value="AcylCoA_DH/oxidase_NM_dom_sf"/>
</dbReference>
<sequence length="321" mass="35198">DLRRRVLSGPLFAWFQKVLPPMSDTEREAIEAGTVWWDGELFSGRPDWQKLLDYPKAQLTEEEQAFVDGPTEELCAMVSDWDIGQRMDLPEEAWAFIKQHGFFGLIIPKEYGGKGFSAFAHSQVVMKLATRSGDLASTVMVPNSLGPAELLLHYGTDEQRQRYLPSLAKGDDIPCFALTGPYAGSDAGGMTDVGIVCKGEWEGREVLGLRLTWEKRYITLGPVATLLGLAFKCHDPDHLLGDEEDLGITLALIPTDTPGVEIGRRHVPLGAAFMNGPNSGKDVFVPLEYIIGGQEMIGKGWMMLMNCLSVGRSISLPAVGT</sequence>
<dbReference type="PANTHER" id="PTHR48083:SF18">
    <property type="entry name" value="ACYL-COENZYME A DEHYDROGENASE"/>
    <property type="match status" value="1"/>
</dbReference>
<comment type="caution">
    <text evidence="4">The sequence shown here is derived from an EMBL/GenBank/DDBJ whole genome shotgun (WGS) entry which is preliminary data.</text>
</comment>
<dbReference type="GO" id="GO:0003995">
    <property type="term" value="F:acyl-CoA dehydrogenase activity"/>
    <property type="evidence" value="ECO:0007669"/>
    <property type="project" value="TreeGrafter"/>
</dbReference>